<comment type="similarity">
    <text evidence="1">Belongs to the CdaR family.</text>
</comment>
<evidence type="ECO:0000313" key="4">
    <source>
        <dbReference type="EMBL" id="CAB4592762.1"/>
    </source>
</evidence>
<feature type="domain" description="CdaR GGDEF-like" evidence="3">
    <location>
        <begin position="24"/>
        <end position="116"/>
    </location>
</feature>
<sequence>MLGGARASVVALGVRDPGHDAPASVVRQQRLLDLVTYQVEMFDARGAAVQVADVVLVILPEGPGGAGGRQRALVDDLARRATHALKVDVCAGIGSSVGEAAGLVSSRWEAEQALAVVLASGGPLVRSIAEVRSDVVMRRVRAVLGDDARCRTPHLAVLERHDAEQHTDHLATLGAYLDAFGDVSSAAAALSIHPNTLRYRLKRIVELLEVDLADPVERFVLELQWRLR</sequence>
<proteinExistence type="inferred from homology"/>
<dbReference type="InterPro" id="IPR042070">
    <property type="entry name" value="PucR_C-HTH_sf"/>
</dbReference>
<reference evidence="4" key="1">
    <citation type="submission" date="2020-05" db="EMBL/GenBank/DDBJ databases">
        <authorList>
            <person name="Chiriac C."/>
            <person name="Salcher M."/>
            <person name="Ghai R."/>
            <person name="Kavagutti S V."/>
        </authorList>
    </citation>
    <scope>NUCLEOTIDE SEQUENCE</scope>
</reference>
<gene>
    <name evidence="4" type="ORF">UFOPK1493_03833</name>
</gene>
<accession>A0A6J6FUM3</accession>
<evidence type="ECO:0000259" key="2">
    <source>
        <dbReference type="Pfam" id="PF13556"/>
    </source>
</evidence>
<dbReference type="InterPro" id="IPR041522">
    <property type="entry name" value="CdaR_GGDEF"/>
</dbReference>
<dbReference type="Pfam" id="PF13556">
    <property type="entry name" value="HTH_30"/>
    <property type="match status" value="1"/>
</dbReference>
<feature type="domain" description="PucR C-terminal helix-turn-helix" evidence="2">
    <location>
        <begin position="170"/>
        <end position="225"/>
    </location>
</feature>
<dbReference type="PANTHER" id="PTHR33744:SF17">
    <property type="entry name" value="CONSERVED PROTEIN"/>
    <property type="match status" value="1"/>
</dbReference>
<name>A0A6J6FUM3_9ZZZZ</name>
<evidence type="ECO:0000256" key="1">
    <source>
        <dbReference type="ARBA" id="ARBA00006754"/>
    </source>
</evidence>
<dbReference type="AlphaFoldDB" id="A0A6J6FUM3"/>
<dbReference type="InterPro" id="IPR051448">
    <property type="entry name" value="CdaR-like_regulators"/>
</dbReference>
<protein>
    <submittedName>
        <fullName evidence="4">Unannotated protein</fullName>
    </submittedName>
</protein>
<dbReference type="Pfam" id="PF17853">
    <property type="entry name" value="GGDEF_2"/>
    <property type="match status" value="1"/>
</dbReference>
<organism evidence="4">
    <name type="scientific">freshwater metagenome</name>
    <dbReference type="NCBI Taxonomy" id="449393"/>
    <lineage>
        <taxon>unclassified sequences</taxon>
        <taxon>metagenomes</taxon>
        <taxon>ecological metagenomes</taxon>
    </lineage>
</organism>
<dbReference type="PANTHER" id="PTHR33744">
    <property type="entry name" value="CARBOHYDRATE DIACID REGULATOR"/>
    <property type="match status" value="1"/>
</dbReference>
<dbReference type="Gene3D" id="1.10.10.2840">
    <property type="entry name" value="PucR C-terminal helix-turn-helix domain"/>
    <property type="match status" value="1"/>
</dbReference>
<dbReference type="InterPro" id="IPR025736">
    <property type="entry name" value="PucR_C-HTH_dom"/>
</dbReference>
<evidence type="ECO:0000259" key="3">
    <source>
        <dbReference type="Pfam" id="PF17853"/>
    </source>
</evidence>
<dbReference type="EMBL" id="CAEZSR010000244">
    <property type="protein sequence ID" value="CAB4592762.1"/>
    <property type="molecule type" value="Genomic_DNA"/>
</dbReference>